<dbReference type="InterPro" id="IPR051450">
    <property type="entry name" value="Gfo/Idh/MocA_Oxidoreductases"/>
</dbReference>
<accession>A0ABU6P3X9</accession>
<dbReference type="InterPro" id="IPR036291">
    <property type="entry name" value="NAD(P)-bd_dom_sf"/>
</dbReference>
<name>A0ABU6P3X9_9BACI</name>
<dbReference type="PANTHER" id="PTHR43377:SF1">
    <property type="entry name" value="BILIVERDIN REDUCTASE A"/>
    <property type="match status" value="1"/>
</dbReference>
<dbReference type="Gene3D" id="3.40.50.720">
    <property type="entry name" value="NAD(P)-binding Rossmann-like Domain"/>
    <property type="match status" value="1"/>
</dbReference>
<feature type="domain" description="GFO/IDH/MocA-like oxidoreductase" evidence="2">
    <location>
        <begin position="157"/>
        <end position="226"/>
    </location>
</feature>
<dbReference type="InterPro" id="IPR055170">
    <property type="entry name" value="GFO_IDH_MocA-like_dom"/>
</dbReference>
<feature type="domain" description="Gfo/Idh/MocA-like oxidoreductase N-terminal" evidence="1">
    <location>
        <begin position="1"/>
        <end position="118"/>
    </location>
</feature>
<proteinExistence type="predicted"/>
<dbReference type="EMBL" id="JARTFS010000013">
    <property type="protein sequence ID" value="MED4403224.1"/>
    <property type="molecule type" value="Genomic_DNA"/>
</dbReference>
<evidence type="ECO:0000313" key="3">
    <source>
        <dbReference type="EMBL" id="MED4403224.1"/>
    </source>
</evidence>
<dbReference type="InterPro" id="IPR000683">
    <property type="entry name" value="Gfo/Idh/MocA-like_OxRdtase_N"/>
</dbReference>
<sequence length="316" mass="36211">MKIGVIGTGKMGENHVKTYASLTNECELIGIYDNDYERSKEIALKYNVKQFQLLTDLLKEVDAVSIAVPTKYHFETGLACIQHNVHMLMEKPITSNEEEARILVKKAKEAGIILQLGHIELFNPKINILKQLLVNEKIIAIDIHRMNPYDQRLSNVDVIHDLMIHDLYILHQLLNKEMKKFYAIGHIINQKMRHASVLADFNNGTVAQLTASFMSAEKIRTIRIMTENTFITVNLLNKKIEITKSPHHYIKSLQEHPLEKVCETITFQNYNSLENQLIDFLNCIKNGAPPSVPGEDGIYLLNICNKISNFIKKDFK</sequence>
<evidence type="ECO:0000259" key="1">
    <source>
        <dbReference type="Pfam" id="PF01408"/>
    </source>
</evidence>
<keyword evidence="4" id="KW-1185">Reference proteome</keyword>
<dbReference type="Proteomes" id="UP001342826">
    <property type="component" value="Unassembled WGS sequence"/>
</dbReference>
<dbReference type="SUPFAM" id="SSF51735">
    <property type="entry name" value="NAD(P)-binding Rossmann-fold domains"/>
    <property type="match status" value="1"/>
</dbReference>
<dbReference type="PANTHER" id="PTHR43377">
    <property type="entry name" value="BILIVERDIN REDUCTASE A"/>
    <property type="match status" value="1"/>
</dbReference>
<evidence type="ECO:0000259" key="2">
    <source>
        <dbReference type="Pfam" id="PF22725"/>
    </source>
</evidence>
<organism evidence="3 4">
    <name type="scientific">Metabacillus fastidiosus</name>
    <dbReference type="NCBI Taxonomy" id="1458"/>
    <lineage>
        <taxon>Bacteria</taxon>
        <taxon>Bacillati</taxon>
        <taxon>Bacillota</taxon>
        <taxon>Bacilli</taxon>
        <taxon>Bacillales</taxon>
        <taxon>Bacillaceae</taxon>
        <taxon>Metabacillus</taxon>
    </lineage>
</organism>
<dbReference type="Gene3D" id="3.30.360.10">
    <property type="entry name" value="Dihydrodipicolinate Reductase, domain 2"/>
    <property type="match status" value="1"/>
</dbReference>
<dbReference type="SUPFAM" id="SSF55347">
    <property type="entry name" value="Glyceraldehyde-3-phosphate dehydrogenase-like, C-terminal domain"/>
    <property type="match status" value="1"/>
</dbReference>
<dbReference type="Pfam" id="PF01408">
    <property type="entry name" value="GFO_IDH_MocA"/>
    <property type="match status" value="1"/>
</dbReference>
<evidence type="ECO:0000313" key="4">
    <source>
        <dbReference type="Proteomes" id="UP001342826"/>
    </source>
</evidence>
<gene>
    <name evidence="3" type="ORF">P9271_18095</name>
</gene>
<dbReference type="Pfam" id="PF22725">
    <property type="entry name" value="GFO_IDH_MocA_C3"/>
    <property type="match status" value="1"/>
</dbReference>
<comment type="caution">
    <text evidence="3">The sequence shown here is derived from an EMBL/GenBank/DDBJ whole genome shotgun (WGS) entry which is preliminary data.</text>
</comment>
<dbReference type="RefSeq" id="WP_328015679.1">
    <property type="nucleotide sequence ID" value="NZ_JARTFS010000013.1"/>
</dbReference>
<reference evidence="3 4" key="1">
    <citation type="submission" date="2023-03" db="EMBL/GenBank/DDBJ databases">
        <title>Bacillus Genome Sequencing.</title>
        <authorList>
            <person name="Dunlap C."/>
        </authorList>
    </citation>
    <scope>NUCLEOTIDE SEQUENCE [LARGE SCALE GENOMIC DNA]</scope>
    <source>
        <strain evidence="3 4">NRS-1717</strain>
    </source>
</reference>
<protein>
    <submittedName>
        <fullName evidence="3">Gfo/Idh/MocA family oxidoreductase</fullName>
    </submittedName>
</protein>